<evidence type="ECO:0008006" key="3">
    <source>
        <dbReference type="Google" id="ProtNLM"/>
    </source>
</evidence>
<accession>A0ABZ0S9K0</accession>
<dbReference type="Proteomes" id="UP001432180">
    <property type="component" value="Chromosome"/>
</dbReference>
<name>A0ABZ0S9K0_9GAMM</name>
<evidence type="ECO:0000313" key="1">
    <source>
        <dbReference type="EMBL" id="WPL16978.1"/>
    </source>
</evidence>
<organism evidence="1 2">
    <name type="scientific">Thiorhodovibrio winogradskyi</name>
    <dbReference type="NCBI Taxonomy" id="77007"/>
    <lineage>
        <taxon>Bacteria</taxon>
        <taxon>Pseudomonadati</taxon>
        <taxon>Pseudomonadota</taxon>
        <taxon>Gammaproteobacteria</taxon>
        <taxon>Chromatiales</taxon>
        <taxon>Chromatiaceae</taxon>
        <taxon>Thiorhodovibrio</taxon>
    </lineage>
</organism>
<proteinExistence type="predicted"/>
<dbReference type="EMBL" id="CP121472">
    <property type="protein sequence ID" value="WPL16978.1"/>
    <property type="molecule type" value="Genomic_DNA"/>
</dbReference>
<gene>
    <name evidence="1" type="ORF">Thiowin_01960</name>
</gene>
<keyword evidence="2" id="KW-1185">Reference proteome</keyword>
<reference evidence="1 2" key="1">
    <citation type="journal article" date="2023" name="Microorganisms">
        <title>Thiorhodovibrio frisius and Trv. litoralis spp. nov., Two Novel Members from a Clade of Fastidious Purple Sulfur Bacteria That Exhibit Unique Red-Shifted Light-Harvesting Capabilities.</title>
        <authorList>
            <person name="Methner A."/>
            <person name="Kuzyk S.B."/>
            <person name="Petersen J."/>
            <person name="Bauer S."/>
            <person name="Brinkmann H."/>
            <person name="Sichau K."/>
            <person name="Wanner G."/>
            <person name="Wolf J."/>
            <person name="Neumann-Schaal M."/>
            <person name="Henke P."/>
            <person name="Tank M."/>
            <person name="Sproer C."/>
            <person name="Bunk B."/>
            <person name="Overmann J."/>
        </authorList>
    </citation>
    <scope>NUCLEOTIDE SEQUENCE [LARGE SCALE GENOMIC DNA]</scope>
    <source>
        <strain evidence="1 2">DSM 6702</strain>
    </source>
</reference>
<protein>
    <recommendedName>
        <fullName evidence="3">Peptidase M15A C-terminal domain-containing protein</fullName>
    </recommendedName>
</protein>
<sequence length="120" mass="13368">MVWNQAVGEFHLISGLGCQSLSHETELANAAHERNRLGYPICPRLGAAVDFLIQDEDMREVAHWIATETPFDRLYVHGRDLPLHVSHGPEHSRQIVLMRPGPSGRMVPKVVTAAALRQAD</sequence>
<evidence type="ECO:0000313" key="2">
    <source>
        <dbReference type="Proteomes" id="UP001432180"/>
    </source>
</evidence>